<dbReference type="Pfam" id="PF25137">
    <property type="entry name" value="ADH_Fe_C"/>
    <property type="match status" value="1"/>
</dbReference>
<dbReference type="PANTHER" id="PTHR43633">
    <property type="entry name" value="ALCOHOL DEHYDROGENASE YQHD"/>
    <property type="match status" value="1"/>
</dbReference>
<feature type="domain" description="Fe-containing alcohol dehydrogenase-like C-terminal" evidence="1">
    <location>
        <begin position="38"/>
        <end position="239"/>
    </location>
</feature>
<proteinExistence type="predicted"/>
<dbReference type="GO" id="GO:1990002">
    <property type="term" value="F:methylglyoxal reductase (NADPH) (acetol producing) activity"/>
    <property type="evidence" value="ECO:0007669"/>
    <property type="project" value="TreeGrafter"/>
</dbReference>
<name>A0A645ACJ9_9ZZZZ</name>
<dbReference type="Gene3D" id="1.20.1090.10">
    <property type="entry name" value="Dehydroquinate synthase-like - alpha domain"/>
    <property type="match status" value="1"/>
</dbReference>
<comment type="caution">
    <text evidence="2">The sequence shown here is derived from an EMBL/GenBank/DDBJ whole genome shotgun (WGS) entry which is preliminary data.</text>
</comment>
<dbReference type="EC" id="1.1.1.-" evidence="2"/>
<dbReference type="PANTHER" id="PTHR43633:SF1">
    <property type="entry name" value="ALCOHOL DEHYDROGENASE YQHD"/>
    <property type="match status" value="1"/>
</dbReference>
<organism evidence="2">
    <name type="scientific">bioreactor metagenome</name>
    <dbReference type="NCBI Taxonomy" id="1076179"/>
    <lineage>
        <taxon>unclassified sequences</taxon>
        <taxon>metagenomes</taxon>
        <taxon>ecological metagenomes</taxon>
    </lineage>
</organism>
<dbReference type="EMBL" id="VSSQ01012968">
    <property type="protein sequence ID" value="MPM50428.1"/>
    <property type="molecule type" value="Genomic_DNA"/>
</dbReference>
<dbReference type="CDD" id="cd08187">
    <property type="entry name" value="BDH"/>
    <property type="match status" value="1"/>
</dbReference>
<dbReference type="GO" id="GO:0008106">
    <property type="term" value="F:alcohol dehydrogenase (NADP+) activity"/>
    <property type="evidence" value="ECO:0007669"/>
    <property type="project" value="TreeGrafter"/>
</dbReference>
<dbReference type="GO" id="GO:0005829">
    <property type="term" value="C:cytosol"/>
    <property type="evidence" value="ECO:0007669"/>
    <property type="project" value="TreeGrafter"/>
</dbReference>
<reference evidence="2" key="1">
    <citation type="submission" date="2019-08" db="EMBL/GenBank/DDBJ databases">
        <authorList>
            <person name="Kucharzyk K."/>
            <person name="Murdoch R.W."/>
            <person name="Higgins S."/>
            <person name="Loffler F."/>
        </authorList>
    </citation>
    <scope>NUCLEOTIDE SEQUENCE</scope>
</reference>
<gene>
    <name evidence="2" type="primary">yqhD_10</name>
    <name evidence="2" type="ORF">SDC9_97167</name>
</gene>
<dbReference type="InterPro" id="IPR044731">
    <property type="entry name" value="BDH-like"/>
</dbReference>
<accession>A0A645ACJ9</accession>
<dbReference type="SUPFAM" id="SSF56796">
    <property type="entry name" value="Dehydroquinate synthase-like"/>
    <property type="match status" value="1"/>
</dbReference>
<protein>
    <submittedName>
        <fullName evidence="2">Alcohol dehydrogenase YqhD</fullName>
        <ecNumber evidence="2">1.1.1.-</ecNumber>
    </submittedName>
</protein>
<keyword evidence="2" id="KW-0560">Oxidoreductase</keyword>
<dbReference type="GO" id="GO:1990362">
    <property type="term" value="F:butanol dehydrogenase (NAD+) activity"/>
    <property type="evidence" value="ECO:0007669"/>
    <property type="project" value="InterPro"/>
</dbReference>
<sequence length="241" mass="26847">MLTNDETGEKRGFSSPVNRPAFALMNPELTYSLSKRQTACGVVDIMMHTLDRYFSTDVVCETTDAVAEALLRTVIHYGPAVMKEPSNYEARSEIMWCGTLSHSDLTGLGRPKSFVVHQMGHILSGRFDLPHAESLSCVFCQWAREVCGYGIGRFARYAREVWKISEPDDETAALAGIGATERFFRALDMPVCFGEAEMGVLSDEDVRDMARECSWDGKRLVGTFHPLDEAGILRVLRAANH</sequence>
<dbReference type="InterPro" id="IPR056798">
    <property type="entry name" value="ADH_Fe_C"/>
</dbReference>
<dbReference type="AlphaFoldDB" id="A0A645ACJ9"/>
<evidence type="ECO:0000313" key="2">
    <source>
        <dbReference type="EMBL" id="MPM50428.1"/>
    </source>
</evidence>
<evidence type="ECO:0000259" key="1">
    <source>
        <dbReference type="Pfam" id="PF25137"/>
    </source>
</evidence>